<keyword evidence="3" id="KW-1185">Reference proteome</keyword>
<accession>A0ABW8AQH5</accession>
<dbReference type="Proteomes" id="UP001612915">
    <property type="component" value="Unassembled WGS sequence"/>
</dbReference>
<dbReference type="SUPFAM" id="SSF51730">
    <property type="entry name" value="FAD-linked oxidoreductase"/>
    <property type="match status" value="1"/>
</dbReference>
<sequence>MADRGSLLELLGERRSGALLVGLTPPRRSTAPEKVAEIADRTMARLRPLDLDGVVLYDIDDESDRIDTERPFPYLPTLDPAVFRDRYFSALPHPSVVYRCVGKYDERELEEWLAKADVERTATVFVGASSGDKQVRTTLARAHELRRAVAPGLLTGSVVITERYKRRGDEHVRMLAKQRQGCDFFVSQVVYDTDATKSLLSEYHYLCREAGEAPRPVVFTLSVCGSLTTLDFLKWLGVDVPRWFENTLRFEPDPLERSFAQSLTGARELRDFCGQLGLPYGFNVESVSSRRIEIEAAMRLAGCVRELLDGGRPVADAE</sequence>
<reference evidence="2 3" key="1">
    <citation type="submission" date="2024-10" db="EMBL/GenBank/DDBJ databases">
        <title>The Natural Products Discovery Center: Release of the First 8490 Sequenced Strains for Exploring Actinobacteria Biosynthetic Diversity.</title>
        <authorList>
            <person name="Kalkreuter E."/>
            <person name="Kautsar S.A."/>
            <person name="Yang D."/>
            <person name="Bader C.D."/>
            <person name="Teijaro C.N."/>
            <person name="Fluegel L."/>
            <person name="Davis C.M."/>
            <person name="Simpson J.R."/>
            <person name="Lauterbach L."/>
            <person name="Steele A.D."/>
            <person name="Gui C."/>
            <person name="Meng S."/>
            <person name="Li G."/>
            <person name="Viehrig K."/>
            <person name="Ye F."/>
            <person name="Su P."/>
            <person name="Kiefer A.F."/>
            <person name="Nichols A."/>
            <person name="Cepeda A.J."/>
            <person name="Yan W."/>
            <person name="Fan B."/>
            <person name="Jiang Y."/>
            <person name="Adhikari A."/>
            <person name="Zheng C.-J."/>
            <person name="Schuster L."/>
            <person name="Cowan T.M."/>
            <person name="Smanski M.J."/>
            <person name="Chevrette M.G."/>
            <person name="De Carvalho L.P.S."/>
            <person name="Shen B."/>
        </authorList>
    </citation>
    <scope>NUCLEOTIDE SEQUENCE [LARGE SCALE GENOMIC DNA]</scope>
    <source>
        <strain evidence="2 3">NPDC049639</strain>
    </source>
</reference>
<protein>
    <submittedName>
        <fullName evidence="2">5,10-methylenetetrahydrofolate reductase</fullName>
    </submittedName>
</protein>
<dbReference type="EMBL" id="JBITLV010000005">
    <property type="protein sequence ID" value="MFI7588629.1"/>
    <property type="molecule type" value="Genomic_DNA"/>
</dbReference>
<gene>
    <name evidence="2" type="ORF">ACIB24_16280</name>
</gene>
<evidence type="ECO:0000256" key="1">
    <source>
        <dbReference type="ARBA" id="ARBA00023002"/>
    </source>
</evidence>
<dbReference type="Gene3D" id="3.20.20.220">
    <property type="match status" value="1"/>
</dbReference>
<evidence type="ECO:0000313" key="2">
    <source>
        <dbReference type="EMBL" id="MFI7588629.1"/>
    </source>
</evidence>
<name>A0ABW8AQH5_9ACTN</name>
<organism evidence="2 3">
    <name type="scientific">Spongisporangium articulatum</name>
    <dbReference type="NCBI Taxonomy" id="3362603"/>
    <lineage>
        <taxon>Bacteria</taxon>
        <taxon>Bacillati</taxon>
        <taxon>Actinomycetota</taxon>
        <taxon>Actinomycetes</taxon>
        <taxon>Kineosporiales</taxon>
        <taxon>Kineosporiaceae</taxon>
        <taxon>Spongisporangium</taxon>
    </lineage>
</organism>
<evidence type="ECO:0000313" key="3">
    <source>
        <dbReference type="Proteomes" id="UP001612915"/>
    </source>
</evidence>
<dbReference type="InterPro" id="IPR029041">
    <property type="entry name" value="FAD-linked_oxidoreductase-like"/>
</dbReference>
<proteinExistence type="predicted"/>
<keyword evidence="1" id="KW-0560">Oxidoreductase</keyword>
<comment type="caution">
    <text evidence="2">The sequence shown here is derived from an EMBL/GenBank/DDBJ whole genome shotgun (WGS) entry which is preliminary data.</text>
</comment>
<dbReference type="RefSeq" id="WP_398282519.1">
    <property type="nucleotide sequence ID" value="NZ_JBITLV010000005.1"/>
</dbReference>